<reference evidence="13 14" key="1">
    <citation type="journal article" date="2018" name="Proc. Natl. Acad. Sci. U.S.A.">
        <title>Draft genome sequence of Camellia sinensis var. sinensis provides insights into the evolution of the tea genome and tea quality.</title>
        <authorList>
            <person name="Wei C."/>
            <person name="Yang H."/>
            <person name="Wang S."/>
            <person name="Zhao J."/>
            <person name="Liu C."/>
            <person name="Gao L."/>
            <person name="Xia E."/>
            <person name="Lu Y."/>
            <person name="Tai Y."/>
            <person name="She G."/>
            <person name="Sun J."/>
            <person name="Cao H."/>
            <person name="Tong W."/>
            <person name="Gao Q."/>
            <person name="Li Y."/>
            <person name="Deng W."/>
            <person name="Jiang X."/>
            <person name="Wang W."/>
            <person name="Chen Q."/>
            <person name="Zhang S."/>
            <person name="Li H."/>
            <person name="Wu J."/>
            <person name="Wang P."/>
            <person name="Li P."/>
            <person name="Shi C."/>
            <person name="Zheng F."/>
            <person name="Jian J."/>
            <person name="Huang B."/>
            <person name="Shan D."/>
            <person name="Shi M."/>
            <person name="Fang C."/>
            <person name="Yue Y."/>
            <person name="Li F."/>
            <person name="Li D."/>
            <person name="Wei S."/>
            <person name="Han B."/>
            <person name="Jiang C."/>
            <person name="Yin Y."/>
            <person name="Xia T."/>
            <person name="Zhang Z."/>
            <person name="Bennetzen J.L."/>
            <person name="Zhao S."/>
            <person name="Wan X."/>
        </authorList>
    </citation>
    <scope>NUCLEOTIDE SEQUENCE [LARGE SCALE GENOMIC DNA]</scope>
    <source>
        <strain evidence="14">cv. Shuchazao</strain>
        <tissue evidence="13">Leaf</tissue>
    </source>
</reference>
<evidence type="ECO:0000256" key="9">
    <source>
        <dbReference type="SAM" id="MobiDB-lite"/>
    </source>
</evidence>
<dbReference type="Pfam" id="PF08263">
    <property type="entry name" value="LRRNT_2"/>
    <property type="match status" value="1"/>
</dbReference>
<evidence type="ECO:0000313" key="13">
    <source>
        <dbReference type="EMBL" id="THG20584.1"/>
    </source>
</evidence>
<dbReference type="PANTHER" id="PTHR48061">
    <property type="entry name" value="LEUCINE-RICH REPEAT RECEPTOR PROTEIN KINASE EMS1-LIKE-RELATED"/>
    <property type="match status" value="1"/>
</dbReference>
<sequence length="503" mass="55578">MGSSSYLSMSLCWLCLFLVQCSNLIKVTNSSSPMQPLLCKEEESTALLLFKQSFSIEKFASTGHSAYPKVASWKLDGENSDCCLWDGVECDKDSGHVISLNLSSSFLYGSINSSSSLFNLVNLQRLNLGDNHFNDSKIPSAISKLSRLTSLDLLASNFSGQIPSEVLGLSKLTSLVFSFNRLKLHKPGFSSLVENLTSLQMLHLSDVDISSAVPHTLANLSSLTSLILRNCGLYGQFPIDIFHLNKLQVLSVRDNQNLTGYLPEFNQSIPLKELRLASSNFSGNLPYSIGNLNSLIVLDFTECEFSGSIPASIGNLTELTHVRLKSNKFTGQIPSMASLSQLNFLSLAYNKFDRGTLPWLGKLAKLTELDLAEINLYGSILLSLANLTQLSIAILDSNHLTGQIPSQLMNQSQLRGIDLSYNQLQGPIPNSESSPPPPPSFFEQNEDSEFPSNIDWIIICTGFGSGLAVGLVIGHTLTTRKHEWFVKTFGRRQQKWRHERKRE</sequence>
<keyword evidence="8" id="KW-0325">Glycoprotein</keyword>
<feature type="region of interest" description="Disordered" evidence="9">
    <location>
        <begin position="425"/>
        <end position="445"/>
    </location>
</feature>
<evidence type="ECO:0000256" key="5">
    <source>
        <dbReference type="ARBA" id="ARBA00022737"/>
    </source>
</evidence>
<evidence type="ECO:0000256" key="4">
    <source>
        <dbReference type="ARBA" id="ARBA00022729"/>
    </source>
</evidence>
<comment type="caution">
    <text evidence="13">The sequence shown here is derived from an EMBL/GenBank/DDBJ whole genome shotgun (WGS) entry which is preliminary data.</text>
</comment>
<dbReference type="AlphaFoldDB" id="A0A4S4EVP2"/>
<dbReference type="Proteomes" id="UP000306102">
    <property type="component" value="Unassembled WGS sequence"/>
</dbReference>
<feature type="domain" description="Disease resistance R13L4/SHOC-2-like LRR" evidence="12">
    <location>
        <begin position="113"/>
        <end position="226"/>
    </location>
</feature>
<keyword evidence="7" id="KW-0472">Membrane</keyword>
<evidence type="ECO:0000256" key="2">
    <source>
        <dbReference type="ARBA" id="ARBA00022614"/>
    </source>
</evidence>
<evidence type="ECO:0000259" key="12">
    <source>
        <dbReference type="Pfam" id="PF23598"/>
    </source>
</evidence>
<dbReference type="Pfam" id="PF23598">
    <property type="entry name" value="LRR_14"/>
    <property type="match status" value="2"/>
</dbReference>
<keyword evidence="3" id="KW-0812">Transmembrane</keyword>
<dbReference type="STRING" id="542762.A0A4S4EVP2"/>
<keyword evidence="14" id="KW-1185">Reference proteome</keyword>
<evidence type="ECO:0000256" key="10">
    <source>
        <dbReference type="SAM" id="SignalP"/>
    </source>
</evidence>
<dbReference type="SUPFAM" id="SSF52047">
    <property type="entry name" value="RNI-like"/>
    <property type="match status" value="1"/>
</dbReference>
<dbReference type="InterPro" id="IPR032675">
    <property type="entry name" value="LRR_dom_sf"/>
</dbReference>
<comment type="subcellular location">
    <subcellularLocation>
        <location evidence="1">Membrane</location>
        <topology evidence="1">Single-pass type I membrane protein</topology>
    </subcellularLocation>
</comment>
<organism evidence="13 14">
    <name type="scientific">Camellia sinensis var. sinensis</name>
    <name type="common">China tea</name>
    <dbReference type="NCBI Taxonomy" id="542762"/>
    <lineage>
        <taxon>Eukaryota</taxon>
        <taxon>Viridiplantae</taxon>
        <taxon>Streptophyta</taxon>
        <taxon>Embryophyta</taxon>
        <taxon>Tracheophyta</taxon>
        <taxon>Spermatophyta</taxon>
        <taxon>Magnoliopsida</taxon>
        <taxon>eudicotyledons</taxon>
        <taxon>Gunneridae</taxon>
        <taxon>Pentapetalae</taxon>
        <taxon>asterids</taxon>
        <taxon>Ericales</taxon>
        <taxon>Theaceae</taxon>
        <taxon>Camellia</taxon>
    </lineage>
</organism>
<protein>
    <submittedName>
        <fullName evidence="13">Uncharacterized protein</fullName>
    </submittedName>
</protein>
<name>A0A4S4EVP2_CAMSN</name>
<evidence type="ECO:0000256" key="6">
    <source>
        <dbReference type="ARBA" id="ARBA00022989"/>
    </source>
</evidence>
<dbReference type="PANTHER" id="PTHR48061:SF12">
    <property type="entry name" value="DISEASE RESISTANCE LIKE PROTEIN"/>
    <property type="match status" value="1"/>
</dbReference>
<keyword evidence="5" id="KW-0677">Repeat</keyword>
<feature type="domain" description="Disease resistance R13L4/SHOC-2-like LRR" evidence="12">
    <location>
        <begin position="246"/>
        <end position="420"/>
    </location>
</feature>
<evidence type="ECO:0000313" key="14">
    <source>
        <dbReference type="Proteomes" id="UP000306102"/>
    </source>
</evidence>
<dbReference type="InterPro" id="IPR046956">
    <property type="entry name" value="RLP23-like"/>
</dbReference>
<gene>
    <name evidence="13" type="ORF">TEA_028563</name>
</gene>
<accession>A0A4S4EVP2</accession>
<feature type="chain" id="PRO_5020309313" evidence="10">
    <location>
        <begin position="31"/>
        <end position="503"/>
    </location>
</feature>
<feature type="domain" description="Leucine-rich repeat-containing N-terminal plant-type" evidence="11">
    <location>
        <begin position="42"/>
        <end position="91"/>
    </location>
</feature>
<keyword evidence="6" id="KW-1133">Transmembrane helix</keyword>
<dbReference type="InterPro" id="IPR055414">
    <property type="entry name" value="LRR_R13L4/SHOC2-like"/>
</dbReference>
<dbReference type="FunFam" id="3.80.10.10:FF:000041">
    <property type="entry name" value="LRR receptor-like serine/threonine-protein kinase ERECTA"/>
    <property type="match status" value="1"/>
</dbReference>
<evidence type="ECO:0000256" key="7">
    <source>
        <dbReference type="ARBA" id="ARBA00023136"/>
    </source>
</evidence>
<dbReference type="Gene3D" id="3.80.10.10">
    <property type="entry name" value="Ribonuclease Inhibitor"/>
    <property type="match status" value="2"/>
</dbReference>
<evidence type="ECO:0000256" key="1">
    <source>
        <dbReference type="ARBA" id="ARBA00004479"/>
    </source>
</evidence>
<evidence type="ECO:0000256" key="8">
    <source>
        <dbReference type="ARBA" id="ARBA00023180"/>
    </source>
</evidence>
<keyword evidence="4 10" id="KW-0732">Signal</keyword>
<feature type="signal peptide" evidence="10">
    <location>
        <begin position="1"/>
        <end position="30"/>
    </location>
</feature>
<dbReference type="GO" id="GO:0016020">
    <property type="term" value="C:membrane"/>
    <property type="evidence" value="ECO:0007669"/>
    <property type="project" value="UniProtKB-SubCell"/>
</dbReference>
<keyword evidence="2" id="KW-0433">Leucine-rich repeat</keyword>
<evidence type="ECO:0000256" key="3">
    <source>
        <dbReference type="ARBA" id="ARBA00022692"/>
    </source>
</evidence>
<dbReference type="InterPro" id="IPR013210">
    <property type="entry name" value="LRR_N_plant-typ"/>
</dbReference>
<evidence type="ECO:0000259" key="11">
    <source>
        <dbReference type="Pfam" id="PF08263"/>
    </source>
</evidence>
<proteinExistence type="predicted"/>
<dbReference type="EMBL" id="SDRB02001835">
    <property type="protein sequence ID" value="THG20584.1"/>
    <property type="molecule type" value="Genomic_DNA"/>
</dbReference>